<dbReference type="AlphaFoldDB" id="A0A0D9VEY3"/>
<evidence type="ECO:0000313" key="3">
    <source>
        <dbReference type="Proteomes" id="UP000032180"/>
    </source>
</evidence>
<dbReference type="eggNOG" id="ENOG502RRQM">
    <property type="taxonomic scope" value="Eukaryota"/>
</dbReference>
<dbReference type="PANTHER" id="PTHR33207">
    <property type="entry name" value="F-BOX DOMAIN CONTAINING PROTEIN-RELATED"/>
    <property type="match status" value="1"/>
</dbReference>
<dbReference type="Pfam" id="PF23635">
    <property type="entry name" value="Beta-prop_AT5G49610-like"/>
    <property type="match status" value="1"/>
</dbReference>
<sequence>MSAVLGNDDLLGEILLRLGLPTTLVRAAAVSTRWLRLASDRAFLRRFRRLHPPRLLGFYHTSRERYEDELPIFIPLPQPPELDVALRRAVFLLPGAAASSSPDNPVILDCRNGRILAAEFPREGPRARIFSPMHPAREPPVLPLIHELPRQPGQILFASCILLPEEDGGDDLSYTLVEFLRRDQEIFAKAISVKAGVLDVNVRESPSMGIQECTIRNTRRTSLFNGNVYLLGEKEHILGLNLASMRLFLIKFPDGVEQLDKVGNIELLRADDSGLYLLHLKGFQLHVWLYTSDSDTDIGGTWELVDTICLRQSFGQVAEPNWESGDALVALHRVEDNVEVFLRVDLVFFHIHIMNRTVKKVFEISPKAYKYFDIFPVMMLWPPTFPQLTYDHDQGE</sequence>
<dbReference type="EnsemblPlants" id="LPERR02G10670.1">
    <property type="protein sequence ID" value="LPERR02G10670.1"/>
    <property type="gene ID" value="LPERR02G10670"/>
</dbReference>
<keyword evidence="3" id="KW-1185">Reference proteome</keyword>
<dbReference type="InterPro" id="IPR036047">
    <property type="entry name" value="F-box-like_dom_sf"/>
</dbReference>
<dbReference type="Proteomes" id="UP000032180">
    <property type="component" value="Chromosome 2"/>
</dbReference>
<dbReference type="Gramene" id="LPERR02G10670.1">
    <property type="protein sequence ID" value="LPERR02G10670.1"/>
    <property type="gene ID" value="LPERR02G10670"/>
</dbReference>
<reference evidence="3" key="2">
    <citation type="submission" date="2013-12" db="EMBL/GenBank/DDBJ databases">
        <authorList>
            <person name="Yu Y."/>
            <person name="Lee S."/>
            <person name="de Baynast K."/>
            <person name="Wissotski M."/>
            <person name="Liu L."/>
            <person name="Talag J."/>
            <person name="Goicoechea J."/>
            <person name="Angelova A."/>
            <person name="Jetty R."/>
            <person name="Kudrna D."/>
            <person name="Golser W."/>
            <person name="Rivera L."/>
            <person name="Zhang J."/>
            <person name="Wing R."/>
        </authorList>
    </citation>
    <scope>NUCLEOTIDE SEQUENCE</scope>
</reference>
<feature type="domain" description="F-box protein AT5G49610-like beta-propeller" evidence="1">
    <location>
        <begin position="107"/>
        <end position="385"/>
    </location>
</feature>
<reference evidence="2" key="3">
    <citation type="submission" date="2015-04" db="UniProtKB">
        <authorList>
            <consortium name="EnsemblPlants"/>
        </authorList>
    </citation>
    <scope>IDENTIFICATION</scope>
</reference>
<name>A0A0D9VEY3_9ORYZ</name>
<dbReference type="HOGENOM" id="CLU_037069_1_0_1"/>
<evidence type="ECO:0000313" key="2">
    <source>
        <dbReference type="EnsemblPlants" id="LPERR02G10670.1"/>
    </source>
</evidence>
<dbReference type="SUPFAM" id="SSF81383">
    <property type="entry name" value="F-box domain"/>
    <property type="match status" value="1"/>
</dbReference>
<proteinExistence type="predicted"/>
<evidence type="ECO:0000259" key="1">
    <source>
        <dbReference type="Pfam" id="PF23635"/>
    </source>
</evidence>
<protein>
    <recommendedName>
        <fullName evidence="1">F-box protein AT5G49610-like beta-propeller domain-containing protein</fullName>
    </recommendedName>
</protein>
<organism evidence="2 3">
    <name type="scientific">Leersia perrieri</name>
    <dbReference type="NCBI Taxonomy" id="77586"/>
    <lineage>
        <taxon>Eukaryota</taxon>
        <taxon>Viridiplantae</taxon>
        <taxon>Streptophyta</taxon>
        <taxon>Embryophyta</taxon>
        <taxon>Tracheophyta</taxon>
        <taxon>Spermatophyta</taxon>
        <taxon>Magnoliopsida</taxon>
        <taxon>Liliopsida</taxon>
        <taxon>Poales</taxon>
        <taxon>Poaceae</taxon>
        <taxon>BOP clade</taxon>
        <taxon>Oryzoideae</taxon>
        <taxon>Oryzeae</taxon>
        <taxon>Oryzinae</taxon>
        <taxon>Leersia</taxon>
    </lineage>
</organism>
<dbReference type="InterPro" id="IPR056594">
    <property type="entry name" value="AT5G49610-like_b-prop"/>
</dbReference>
<reference evidence="2 3" key="1">
    <citation type="submission" date="2012-08" db="EMBL/GenBank/DDBJ databases">
        <title>Oryza genome evolution.</title>
        <authorList>
            <person name="Wing R.A."/>
        </authorList>
    </citation>
    <scope>NUCLEOTIDE SEQUENCE</scope>
</reference>
<accession>A0A0D9VEY3</accession>
<dbReference type="Gene3D" id="1.20.1280.50">
    <property type="match status" value="1"/>
</dbReference>